<keyword evidence="1" id="KW-0472">Membrane</keyword>
<organism evidence="2 3">
    <name type="scientific">Ectobacillus funiculus</name>
    <dbReference type="NCBI Taxonomy" id="137993"/>
    <lineage>
        <taxon>Bacteria</taxon>
        <taxon>Bacillati</taxon>
        <taxon>Bacillota</taxon>
        <taxon>Bacilli</taxon>
        <taxon>Bacillales</taxon>
        <taxon>Bacillaceae</taxon>
        <taxon>Ectobacillus</taxon>
    </lineage>
</organism>
<evidence type="ECO:0008006" key="4">
    <source>
        <dbReference type="Google" id="ProtNLM"/>
    </source>
</evidence>
<feature type="transmembrane region" description="Helical" evidence="1">
    <location>
        <begin position="228"/>
        <end position="246"/>
    </location>
</feature>
<evidence type="ECO:0000313" key="3">
    <source>
        <dbReference type="Proteomes" id="UP001589609"/>
    </source>
</evidence>
<dbReference type="RefSeq" id="WP_379950449.1">
    <property type="nucleotide sequence ID" value="NZ_JBHMAF010000108.1"/>
</dbReference>
<gene>
    <name evidence="2" type="ORF">ACFFMS_17240</name>
</gene>
<keyword evidence="1" id="KW-1133">Transmembrane helix</keyword>
<protein>
    <recommendedName>
        <fullName evidence="4">Extracellular protein</fullName>
    </recommendedName>
</protein>
<sequence>MKKFILSFLVAIFTIFSIHTSIFAYSYGNPNEEAIAEAYKQMATKLDENPPNYTEAKKIYETVREEIDMHMGPGPSKAIMQNFEKKQKDELTQNMQKLLVLNINRRLSSIEENFTDYDTGKRLLAKGFATYETLSPIIASKDKELDTKLRGEFNKALEALGNPGLFGVGKKEANKDQFVESKKIILSNLQTEFKVESLKSGHFTAAGEETTSAAKKTEWTDLSSLKNWLPIVIIVIVLVGVIVYAVRKRRK</sequence>
<proteinExistence type="predicted"/>
<reference evidence="2 3" key="1">
    <citation type="submission" date="2024-09" db="EMBL/GenBank/DDBJ databases">
        <authorList>
            <person name="Sun Q."/>
            <person name="Mori K."/>
        </authorList>
    </citation>
    <scope>NUCLEOTIDE SEQUENCE [LARGE SCALE GENOMIC DNA]</scope>
    <source>
        <strain evidence="2 3">JCM 11201</strain>
    </source>
</reference>
<dbReference type="Proteomes" id="UP001589609">
    <property type="component" value="Unassembled WGS sequence"/>
</dbReference>
<keyword evidence="3" id="KW-1185">Reference proteome</keyword>
<comment type="caution">
    <text evidence="2">The sequence shown here is derived from an EMBL/GenBank/DDBJ whole genome shotgun (WGS) entry which is preliminary data.</text>
</comment>
<dbReference type="EMBL" id="JBHMAF010000108">
    <property type="protein sequence ID" value="MFB9760114.1"/>
    <property type="molecule type" value="Genomic_DNA"/>
</dbReference>
<evidence type="ECO:0000313" key="2">
    <source>
        <dbReference type="EMBL" id="MFB9760114.1"/>
    </source>
</evidence>
<keyword evidence="1" id="KW-0812">Transmembrane</keyword>
<accession>A0ABV5WHM1</accession>
<name>A0ABV5WHM1_9BACI</name>
<evidence type="ECO:0000256" key="1">
    <source>
        <dbReference type="SAM" id="Phobius"/>
    </source>
</evidence>